<evidence type="ECO:0000256" key="1">
    <source>
        <dbReference type="SAM" id="MobiDB-lite"/>
    </source>
</evidence>
<feature type="region of interest" description="Disordered" evidence="1">
    <location>
        <begin position="471"/>
        <end position="494"/>
    </location>
</feature>
<dbReference type="Proteomes" id="UP000245910">
    <property type="component" value="Chromosome III"/>
</dbReference>
<dbReference type="InterPro" id="IPR057230">
    <property type="entry name" value="DUF7908"/>
</dbReference>
<reference evidence="4" key="1">
    <citation type="submission" date="2014-10" db="EMBL/GenBank/DDBJ databases">
        <authorList>
            <person name="King R."/>
        </authorList>
    </citation>
    <scope>NUCLEOTIDE SEQUENCE [LARGE SCALE GENOMIC DNA]</scope>
    <source>
        <strain evidence="4">A3/5</strain>
    </source>
</reference>
<evidence type="ECO:0000313" key="3">
    <source>
        <dbReference type="EMBL" id="CEI70680.1"/>
    </source>
</evidence>
<keyword evidence="4" id="KW-1185">Reference proteome</keyword>
<dbReference type="AlphaFoldDB" id="A0A2L2U3P8"/>
<dbReference type="OrthoDB" id="3563678at2759"/>
<dbReference type="Pfam" id="PF25485">
    <property type="entry name" value="DUF7908"/>
    <property type="match status" value="1"/>
</dbReference>
<feature type="domain" description="DUF7908" evidence="2">
    <location>
        <begin position="188"/>
        <end position="306"/>
    </location>
</feature>
<sequence>MDQGPNSDTASHENPPLNCDKNSHAAAVSFVPNAKIYGVSIKWQLFLALGGTLQGVVGLELIGESDLDGEVICYTYLSTYLAPVDAATTGGVLPTAVPPTTRGILPPYFTNRSTSLPPFTLPSGLESSDIIQEPTSVNLFSSSDFAIPTSESGSLLPTATATATEFSATISGAVSGQDLIFFVAPEIDGSRHFIKRAPGRFIGGNDAVEICTNAAVFSLADGQLLVNGDPVYYAGEPYEQLGGQGPPPDGAVTREFTNVNGLLAFSSSSLPGNSAGFCQDDSGQVYITFGSSPPGCDPVSISVYAVEQCQDGRIIGLDDATTTEPNQSTTIAGPTSSSLTTPDVASASTQISQSSDASPETVKTIQSSESTQVPGSPTGETSDSSLSTFSSSSPATETSLVSTTLIKTTVPSQSFSSFFSSYTETASSDSFSSTITLSTDASSFFEIQSSEAFTSSTVSTEESTTASAIATTTAVSTEPEPSSSFFSTESSFEESTTISDAFTATTEESTTTSEEPTTATTSLCNSVDPLTTVALANPAPVFNDNSNHGIRFQYYTTPEEGSSETIGFQNLLTGRSAQVSFNAANVVVDGTAVEIVTSQTNLFFAYSFDNTECGKGQDRLPEAP</sequence>
<protein>
    <recommendedName>
        <fullName evidence="2">DUF7908 domain-containing protein</fullName>
    </recommendedName>
</protein>
<feature type="compositionally biased region" description="Polar residues" evidence="1">
    <location>
        <begin position="320"/>
        <end position="380"/>
    </location>
</feature>
<evidence type="ECO:0000259" key="2">
    <source>
        <dbReference type="Pfam" id="PF25485"/>
    </source>
</evidence>
<feature type="compositionally biased region" description="Low complexity" evidence="1">
    <location>
        <begin position="381"/>
        <end position="395"/>
    </location>
</feature>
<feature type="region of interest" description="Disordered" evidence="1">
    <location>
        <begin position="318"/>
        <end position="395"/>
    </location>
</feature>
<accession>A0A2L2U3P8</accession>
<dbReference type="STRING" id="56646.A0A2L2U3P8"/>
<evidence type="ECO:0000313" key="4">
    <source>
        <dbReference type="Proteomes" id="UP000245910"/>
    </source>
</evidence>
<proteinExistence type="predicted"/>
<name>A0A2L2U3P8_9HYPO</name>
<dbReference type="EMBL" id="LN649231">
    <property type="protein sequence ID" value="CEI70680.1"/>
    <property type="molecule type" value="Genomic_DNA"/>
</dbReference>
<organism evidence="3 4">
    <name type="scientific">Fusarium venenatum</name>
    <dbReference type="NCBI Taxonomy" id="56646"/>
    <lineage>
        <taxon>Eukaryota</taxon>
        <taxon>Fungi</taxon>
        <taxon>Dikarya</taxon>
        <taxon>Ascomycota</taxon>
        <taxon>Pezizomycotina</taxon>
        <taxon>Sordariomycetes</taxon>
        <taxon>Hypocreomycetidae</taxon>
        <taxon>Hypocreales</taxon>
        <taxon>Nectriaceae</taxon>
        <taxon>Fusarium</taxon>
    </lineage>
</organism>